<name>A0AAV4D0U2_9GAST</name>
<proteinExistence type="predicted"/>
<comment type="caution">
    <text evidence="1">The sequence shown here is derived from an EMBL/GenBank/DDBJ whole genome shotgun (WGS) entry which is preliminary data.</text>
</comment>
<gene>
    <name evidence="1" type="ORF">PoB_006416300</name>
</gene>
<organism evidence="1 2">
    <name type="scientific">Plakobranchus ocellatus</name>
    <dbReference type="NCBI Taxonomy" id="259542"/>
    <lineage>
        <taxon>Eukaryota</taxon>
        <taxon>Metazoa</taxon>
        <taxon>Spiralia</taxon>
        <taxon>Lophotrochozoa</taxon>
        <taxon>Mollusca</taxon>
        <taxon>Gastropoda</taxon>
        <taxon>Heterobranchia</taxon>
        <taxon>Euthyneura</taxon>
        <taxon>Panpulmonata</taxon>
        <taxon>Sacoglossa</taxon>
        <taxon>Placobranchoidea</taxon>
        <taxon>Plakobranchidae</taxon>
        <taxon>Plakobranchus</taxon>
    </lineage>
</organism>
<evidence type="ECO:0000313" key="2">
    <source>
        <dbReference type="Proteomes" id="UP000735302"/>
    </source>
</evidence>
<accession>A0AAV4D0U2</accession>
<sequence>MVVPLIKLCWAEASEICRDLLSRFRAPPPASWPGGGSERLRSPCCGLTGDHASCGKVQACERRVPAGIRTGSLSTLPSMSLFTED</sequence>
<keyword evidence="2" id="KW-1185">Reference proteome</keyword>
<dbReference type="EMBL" id="BLXT01007282">
    <property type="protein sequence ID" value="GFO37658.1"/>
    <property type="molecule type" value="Genomic_DNA"/>
</dbReference>
<reference evidence="1 2" key="1">
    <citation type="journal article" date="2021" name="Elife">
        <title>Chloroplast acquisition without the gene transfer in kleptoplastic sea slugs, Plakobranchus ocellatus.</title>
        <authorList>
            <person name="Maeda T."/>
            <person name="Takahashi S."/>
            <person name="Yoshida T."/>
            <person name="Shimamura S."/>
            <person name="Takaki Y."/>
            <person name="Nagai Y."/>
            <person name="Toyoda A."/>
            <person name="Suzuki Y."/>
            <person name="Arimoto A."/>
            <person name="Ishii H."/>
            <person name="Satoh N."/>
            <person name="Nishiyama T."/>
            <person name="Hasebe M."/>
            <person name="Maruyama T."/>
            <person name="Minagawa J."/>
            <person name="Obokata J."/>
            <person name="Shigenobu S."/>
        </authorList>
    </citation>
    <scope>NUCLEOTIDE SEQUENCE [LARGE SCALE GENOMIC DNA]</scope>
</reference>
<protein>
    <submittedName>
        <fullName evidence="1">Uncharacterized protein</fullName>
    </submittedName>
</protein>
<dbReference type="AlphaFoldDB" id="A0AAV4D0U2"/>
<dbReference type="Proteomes" id="UP000735302">
    <property type="component" value="Unassembled WGS sequence"/>
</dbReference>
<evidence type="ECO:0000313" key="1">
    <source>
        <dbReference type="EMBL" id="GFO37658.1"/>
    </source>
</evidence>